<dbReference type="CDD" id="cd14688">
    <property type="entry name" value="bZIP_YAP"/>
    <property type="match status" value="1"/>
</dbReference>
<dbReference type="PANTHER" id="PTHR40621:SF6">
    <property type="entry name" value="AP-1-LIKE TRANSCRIPTION FACTOR YAP1-RELATED"/>
    <property type="match status" value="1"/>
</dbReference>
<dbReference type="EMBL" id="MU001689">
    <property type="protein sequence ID" value="KAF2454971.1"/>
    <property type="molecule type" value="Genomic_DNA"/>
</dbReference>
<accession>A0A6A6NT90</accession>
<dbReference type="PROSITE" id="PS50217">
    <property type="entry name" value="BZIP"/>
    <property type="match status" value="1"/>
</dbReference>
<comment type="subcellular location">
    <subcellularLocation>
        <location evidence="1">Nucleus</location>
    </subcellularLocation>
</comment>
<evidence type="ECO:0000313" key="6">
    <source>
        <dbReference type="Proteomes" id="UP000799766"/>
    </source>
</evidence>
<feature type="domain" description="BZIP" evidence="4">
    <location>
        <begin position="28"/>
        <end position="91"/>
    </location>
</feature>
<evidence type="ECO:0000256" key="3">
    <source>
        <dbReference type="SAM" id="MobiDB-lite"/>
    </source>
</evidence>
<dbReference type="InterPro" id="IPR004827">
    <property type="entry name" value="bZIP"/>
</dbReference>
<feature type="region of interest" description="Disordered" evidence="3">
    <location>
        <begin position="94"/>
        <end position="211"/>
    </location>
</feature>
<dbReference type="GO" id="GO:0000976">
    <property type="term" value="F:transcription cis-regulatory region binding"/>
    <property type="evidence" value="ECO:0007669"/>
    <property type="project" value="InterPro"/>
</dbReference>
<keyword evidence="2" id="KW-0539">Nucleus</keyword>
<dbReference type="SMART" id="SM00338">
    <property type="entry name" value="BRLZ"/>
    <property type="match status" value="1"/>
</dbReference>
<dbReference type="SUPFAM" id="SSF57959">
    <property type="entry name" value="Leucine zipper domain"/>
    <property type="match status" value="1"/>
</dbReference>
<evidence type="ECO:0000313" key="5">
    <source>
        <dbReference type="EMBL" id="KAF2454971.1"/>
    </source>
</evidence>
<dbReference type="AlphaFoldDB" id="A0A6A6NT90"/>
<proteinExistence type="predicted"/>
<reference evidence="5" key="1">
    <citation type="journal article" date="2020" name="Stud. Mycol.">
        <title>101 Dothideomycetes genomes: a test case for predicting lifestyles and emergence of pathogens.</title>
        <authorList>
            <person name="Haridas S."/>
            <person name="Albert R."/>
            <person name="Binder M."/>
            <person name="Bloem J."/>
            <person name="Labutti K."/>
            <person name="Salamov A."/>
            <person name="Andreopoulos B."/>
            <person name="Baker S."/>
            <person name="Barry K."/>
            <person name="Bills G."/>
            <person name="Bluhm B."/>
            <person name="Cannon C."/>
            <person name="Castanera R."/>
            <person name="Culley D."/>
            <person name="Daum C."/>
            <person name="Ezra D."/>
            <person name="Gonzalez J."/>
            <person name="Henrissat B."/>
            <person name="Kuo A."/>
            <person name="Liang C."/>
            <person name="Lipzen A."/>
            <person name="Lutzoni F."/>
            <person name="Magnuson J."/>
            <person name="Mondo S."/>
            <person name="Nolan M."/>
            <person name="Ohm R."/>
            <person name="Pangilinan J."/>
            <person name="Park H.-J."/>
            <person name="Ramirez L."/>
            <person name="Alfaro M."/>
            <person name="Sun H."/>
            <person name="Tritt A."/>
            <person name="Yoshinaga Y."/>
            <person name="Zwiers L.-H."/>
            <person name="Turgeon B."/>
            <person name="Goodwin S."/>
            <person name="Spatafora J."/>
            <person name="Crous P."/>
            <person name="Grigoriev I."/>
        </authorList>
    </citation>
    <scope>NUCLEOTIDE SEQUENCE</scope>
    <source>
        <strain evidence="5">ATCC 16933</strain>
    </source>
</reference>
<feature type="non-terminal residue" evidence="5">
    <location>
        <position position="211"/>
    </location>
</feature>
<feature type="compositionally biased region" description="Low complexity" evidence="3">
    <location>
        <begin position="174"/>
        <end position="183"/>
    </location>
</feature>
<feature type="region of interest" description="Disordered" evidence="3">
    <location>
        <begin position="1"/>
        <end position="51"/>
    </location>
</feature>
<feature type="compositionally biased region" description="Polar residues" evidence="3">
    <location>
        <begin position="149"/>
        <end position="158"/>
    </location>
</feature>
<keyword evidence="6" id="KW-1185">Reference proteome</keyword>
<sequence>MRNMKFTFRPYKGSSKGDDDPEAPEPSQNPKERRREQVRRAQRHHRERKEAYIKSLEAEVVQLRASEANIRKQARHLYSELGFLKSILVQNGIPVPSSSEQIPEPDPGPYEPSSDASFVLSVQEKGWTGKQLRAQRAGSVQPEEGLLLSDSSGVSEGQRQPGWRRRGKDPVYPSTSQSPSGSSAARATSDVSASSPKPLPPTPQQQPHFVS</sequence>
<protein>
    <recommendedName>
        <fullName evidence="4">BZIP domain-containing protein</fullName>
    </recommendedName>
</protein>
<dbReference type="PANTHER" id="PTHR40621">
    <property type="entry name" value="TRANSCRIPTION FACTOR KAPC-RELATED"/>
    <property type="match status" value="1"/>
</dbReference>
<gene>
    <name evidence="5" type="ORF">BDY21DRAFT_308350</name>
</gene>
<feature type="compositionally biased region" description="Polar residues" evidence="3">
    <location>
        <begin position="185"/>
        <end position="195"/>
    </location>
</feature>
<dbReference type="OrthoDB" id="2590011at2759"/>
<dbReference type="GO" id="GO:0090575">
    <property type="term" value="C:RNA polymerase II transcription regulator complex"/>
    <property type="evidence" value="ECO:0007669"/>
    <property type="project" value="TreeGrafter"/>
</dbReference>
<dbReference type="InterPro" id="IPR046347">
    <property type="entry name" value="bZIP_sf"/>
</dbReference>
<name>A0A6A6NT90_9PEZI</name>
<evidence type="ECO:0000256" key="1">
    <source>
        <dbReference type="ARBA" id="ARBA00004123"/>
    </source>
</evidence>
<dbReference type="Proteomes" id="UP000799766">
    <property type="component" value="Unassembled WGS sequence"/>
</dbReference>
<evidence type="ECO:0000259" key="4">
    <source>
        <dbReference type="PROSITE" id="PS50217"/>
    </source>
</evidence>
<dbReference type="Pfam" id="PF00170">
    <property type="entry name" value="bZIP_1"/>
    <property type="match status" value="1"/>
</dbReference>
<dbReference type="Gene3D" id="1.20.5.170">
    <property type="match status" value="1"/>
</dbReference>
<evidence type="ECO:0000256" key="2">
    <source>
        <dbReference type="ARBA" id="ARBA00023242"/>
    </source>
</evidence>
<feature type="compositionally biased region" description="Basic and acidic residues" evidence="3">
    <location>
        <begin position="30"/>
        <end position="39"/>
    </location>
</feature>
<organism evidence="5 6">
    <name type="scientific">Lineolata rhizophorae</name>
    <dbReference type="NCBI Taxonomy" id="578093"/>
    <lineage>
        <taxon>Eukaryota</taxon>
        <taxon>Fungi</taxon>
        <taxon>Dikarya</taxon>
        <taxon>Ascomycota</taxon>
        <taxon>Pezizomycotina</taxon>
        <taxon>Dothideomycetes</taxon>
        <taxon>Dothideomycetes incertae sedis</taxon>
        <taxon>Lineolatales</taxon>
        <taxon>Lineolataceae</taxon>
        <taxon>Lineolata</taxon>
    </lineage>
</organism>
<dbReference type="InterPro" id="IPR050936">
    <property type="entry name" value="AP-1-like"/>
</dbReference>
<dbReference type="GO" id="GO:0001228">
    <property type="term" value="F:DNA-binding transcription activator activity, RNA polymerase II-specific"/>
    <property type="evidence" value="ECO:0007669"/>
    <property type="project" value="TreeGrafter"/>
</dbReference>